<dbReference type="CDD" id="cd07341">
    <property type="entry name" value="M56_BlaR1_MecR1_like"/>
    <property type="match status" value="1"/>
</dbReference>
<proteinExistence type="predicted"/>
<feature type="transmembrane region" description="Helical" evidence="1">
    <location>
        <begin position="304"/>
        <end position="327"/>
    </location>
</feature>
<dbReference type="Pfam" id="PF05569">
    <property type="entry name" value="Peptidase_M56"/>
    <property type="match status" value="1"/>
</dbReference>
<dbReference type="InterPro" id="IPR016047">
    <property type="entry name" value="M23ase_b-sheet_dom"/>
</dbReference>
<gene>
    <name evidence="3" type="ORF">H8705_00730</name>
</gene>
<dbReference type="InterPro" id="IPR011055">
    <property type="entry name" value="Dup_hybrid_motif"/>
</dbReference>
<dbReference type="Proteomes" id="UP000623678">
    <property type="component" value="Unassembled WGS sequence"/>
</dbReference>
<keyword evidence="1" id="KW-0812">Transmembrane</keyword>
<dbReference type="Gene3D" id="2.70.70.10">
    <property type="entry name" value="Glucose Permease (Domain IIA)"/>
    <property type="match status" value="1"/>
</dbReference>
<feature type="transmembrane region" description="Helical" evidence="1">
    <location>
        <begin position="41"/>
        <end position="64"/>
    </location>
</feature>
<dbReference type="SUPFAM" id="SSF54184">
    <property type="entry name" value="Penicillin-binding protein 2x (pbp-2x), c-terminal domain"/>
    <property type="match status" value="1"/>
</dbReference>
<feature type="domain" description="PASTA" evidence="2">
    <location>
        <begin position="341"/>
        <end position="405"/>
    </location>
</feature>
<dbReference type="InterPro" id="IPR005543">
    <property type="entry name" value="PASTA_dom"/>
</dbReference>
<dbReference type="InterPro" id="IPR052173">
    <property type="entry name" value="Beta-lactam_resp_regulator"/>
</dbReference>
<organism evidence="3 4">
    <name type="scientific">Youxingia wuxianensis</name>
    <dbReference type="NCBI Taxonomy" id="2763678"/>
    <lineage>
        <taxon>Bacteria</taxon>
        <taxon>Bacillati</taxon>
        <taxon>Bacillota</taxon>
        <taxon>Clostridia</taxon>
        <taxon>Eubacteriales</taxon>
        <taxon>Oscillospiraceae</taxon>
        <taxon>Youxingia</taxon>
    </lineage>
</organism>
<keyword evidence="1" id="KW-0472">Membrane</keyword>
<dbReference type="EMBL" id="JACRTD010000001">
    <property type="protein sequence ID" value="MBC8584108.1"/>
    <property type="molecule type" value="Genomic_DNA"/>
</dbReference>
<dbReference type="Gene3D" id="3.30.10.20">
    <property type="match status" value="1"/>
</dbReference>
<dbReference type="SUPFAM" id="SSF51261">
    <property type="entry name" value="Duplicated hybrid motif"/>
    <property type="match status" value="1"/>
</dbReference>
<dbReference type="CDD" id="cd12797">
    <property type="entry name" value="M23_peptidase"/>
    <property type="match status" value="1"/>
</dbReference>
<dbReference type="RefSeq" id="WP_262393962.1">
    <property type="nucleotide sequence ID" value="NZ_JACRTD010000001.1"/>
</dbReference>
<dbReference type="PROSITE" id="PS51178">
    <property type="entry name" value="PASTA"/>
    <property type="match status" value="1"/>
</dbReference>
<dbReference type="SMART" id="SM00740">
    <property type="entry name" value="PASTA"/>
    <property type="match status" value="1"/>
</dbReference>
<protein>
    <submittedName>
        <fullName evidence="3">Peptidoglycan DD-metalloendopeptidase family protein</fullName>
    </submittedName>
</protein>
<dbReference type="Pfam" id="PF03793">
    <property type="entry name" value="PASTA"/>
    <property type="match status" value="1"/>
</dbReference>
<evidence type="ECO:0000313" key="3">
    <source>
        <dbReference type="EMBL" id="MBC8584108.1"/>
    </source>
</evidence>
<feature type="transmembrane region" description="Helical" evidence="1">
    <location>
        <begin position="12"/>
        <end position="29"/>
    </location>
</feature>
<dbReference type="Pfam" id="PF01551">
    <property type="entry name" value="Peptidase_M23"/>
    <property type="match status" value="1"/>
</dbReference>
<keyword evidence="4" id="KW-1185">Reference proteome</keyword>
<feature type="transmembrane region" description="Helical" evidence="1">
    <location>
        <begin position="106"/>
        <end position="125"/>
    </location>
</feature>
<dbReference type="PANTHER" id="PTHR34978">
    <property type="entry name" value="POSSIBLE SENSOR-TRANSDUCER PROTEIN BLAR"/>
    <property type="match status" value="1"/>
</dbReference>
<evidence type="ECO:0000256" key="1">
    <source>
        <dbReference type="SAM" id="Phobius"/>
    </source>
</evidence>
<evidence type="ECO:0000313" key="4">
    <source>
        <dbReference type="Proteomes" id="UP000623678"/>
    </source>
</evidence>
<reference evidence="3" key="1">
    <citation type="submission" date="2020-08" db="EMBL/GenBank/DDBJ databases">
        <title>Genome public.</title>
        <authorList>
            <person name="Liu C."/>
            <person name="Sun Q."/>
        </authorList>
    </citation>
    <scope>NUCLEOTIDE SEQUENCE</scope>
    <source>
        <strain evidence="3">NSJ-64</strain>
    </source>
</reference>
<dbReference type="PANTHER" id="PTHR34978:SF3">
    <property type="entry name" value="SLR0241 PROTEIN"/>
    <property type="match status" value="1"/>
</dbReference>
<dbReference type="CDD" id="cd06577">
    <property type="entry name" value="PASTA_pknB"/>
    <property type="match status" value="1"/>
</dbReference>
<comment type="caution">
    <text evidence="3">The sequence shown here is derived from an EMBL/GenBank/DDBJ whole genome shotgun (WGS) entry which is preliminary data.</text>
</comment>
<keyword evidence="1" id="KW-1133">Transmembrane helix</keyword>
<accession>A0A926ELJ8</accession>
<evidence type="ECO:0000259" key="2">
    <source>
        <dbReference type="PROSITE" id="PS51178"/>
    </source>
</evidence>
<name>A0A926ELJ8_9FIRM</name>
<sequence>MKLFFFEHLLPLSFSGAGVVFVILLLLPLTRKMFSNTWHYYLWSVPLVIFAIPFSLPVEALLWWNKTTGSPVSEALPPIIMQMQELMEVPLSCSVRPVIDGRQLTAFLWLAGVFLFFGYKFWSWARFCYQLRKNRRCFDDSQILAIFEQVKQTKHIKRKIPLYYSDKVGTPMLIGILFPKIILPKASLSPEEFTMVFLHELTHYSRCDLIYKLAALLVNGFHWFNPLAYVAAGQINRLCELSCDEALVKTMDPLQRKDYGKAILNVLQETKVKTPSVSSSFSLGKQDLIRRLHLIMDFKKTKKIILAGGICTIVLITFVGASLSSAISLQSSKPDNPSLVDQAYVSVPDLTGISLAEAQKVLSDLGLKLNYSETSAGGVTVAISQEPAAGSQLLAGGVVKAYFSEPEAQPSPETPPIELYDGEKLDISLLIPVSGHVSAQVNAYPGHSGTDIIAPEGTDITAAADGTVIYSDFTTGYGNCVILDHGNGIRTVYGHCKELLVSVDDTPAQGEVIATVGKTGLATGNHCHFELRYNDQYVDPTPYFN</sequence>
<dbReference type="InterPro" id="IPR008756">
    <property type="entry name" value="Peptidase_M56"/>
</dbReference>
<dbReference type="AlphaFoldDB" id="A0A926ELJ8"/>